<proteinExistence type="predicted"/>
<sequence>MTTATLLNDWRKKGKHDQQYLIDTYKEEQEKQARKAQSRSRRSSRDKRSVPSTPPAVPSRVSTAKKRRGSTPSPPVSGVCFEGGGGDVEDCEMERLIPRGRALSPPPLQRPIEPCGMEEDQYYNQEVRSIVCRGISTMTIDDSNIQDKDVVKKGHNHLVGNVFRWVGTFLSNNGGVWTYGPDTAGFLVNLNAKASEDYSWRCNRIADEPTKIEYAFSHRTCTEVVATGKHLCLKCLKQQYRLYDMCRSEVQQRKATTDDPMLHGRHDYKKFKSPAIMLPYISELTNQIHVLRTRVWKKDYALKALIAQEVPTTNVNYDLLFDPGTLREGYSKLSSQVDVSEREIFDILFTECLAVRERMKRQGHAKGHSYSPLLIRFAIMLRNKVSQSNYEFFRQVFGLPTNSTLCEYRNADTTAEDGIMHETCIQQSIAMHQLGVPREDFRWYMALSFDSHTINE</sequence>
<evidence type="ECO:0000256" key="1">
    <source>
        <dbReference type="SAM" id="MobiDB-lite"/>
    </source>
</evidence>
<name>A0A7S2KF56_9STRA</name>
<feature type="compositionally biased region" description="Basic and acidic residues" evidence="1">
    <location>
        <begin position="24"/>
        <end position="33"/>
    </location>
</feature>
<organism evidence="2">
    <name type="scientific">Skeletonema marinoi</name>
    <dbReference type="NCBI Taxonomy" id="267567"/>
    <lineage>
        <taxon>Eukaryota</taxon>
        <taxon>Sar</taxon>
        <taxon>Stramenopiles</taxon>
        <taxon>Ochrophyta</taxon>
        <taxon>Bacillariophyta</taxon>
        <taxon>Coscinodiscophyceae</taxon>
        <taxon>Thalassiosirophycidae</taxon>
        <taxon>Thalassiosirales</taxon>
        <taxon>Skeletonemataceae</taxon>
        <taxon>Skeletonema</taxon>
        <taxon>Skeletonema marinoi-dohrnii complex</taxon>
    </lineage>
</organism>
<evidence type="ECO:0000313" key="2">
    <source>
        <dbReference type="EMBL" id="CAD9573671.1"/>
    </source>
</evidence>
<reference evidence="2" key="1">
    <citation type="submission" date="2021-01" db="EMBL/GenBank/DDBJ databases">
        <authorList>
            <person name="Corre E."/>
            <person name="Pelletier E."/>
            <person name="Niang G."/>
            <person name="Scheremetjew M."/>
            <person name="Finn R."/>
            <person name="Kale V."/>
            <person name="Holt S."/>
            <person name="Cochrane G."/>
            <person name="Meng A."/>
            <person name="Brown T."/>
            <person name="Cohen L."/>
        </authorList>
    </citation>
    <scope>NUCLEOTIDE SEQUENCE</scope>
    <source>
        <strain evidence="2">SM1012Den-03</strain>
    </source>
</reference>
<protein>
    <submittedName>
        <fullName evidence="2">Uncharacterized protein</fullName>
    </submittedName>
</protein>
<feature type="compositionally biased region" description="Basic residues" evidence="1">
    <location>
        <begin position="34"/>
        <end position="45"/>
    </location>
</feature>
<dbReference type="AlphaFoldDB" id="A0A7S2KF56"/>
<accession>A0A7S2KF56</accession>
<gene>
    <name evidence="2" type="ORF">SMAR0320_LOCUS1444</name>
</gene>
<feature type="region of interest" description="Disordered" evidence="1">
    <location>
        <begin position="1"/>
        <end position="82"/>
    </location>
</feature>
<dbReference type="EMBL" id="HBGZ01002046">
    <property type="protein sequence ID" value="CAD9573671.1"/>
    <property type="molecule type" value="Transcribed_RNA"/>
</dbReference>